<dbReference type="CDD" id="cd16916">
    <property type="entry name" value="HATPase_CheA-like"/>
    <property type="match status" value="1"/>
</dbReference>
<reference evidence="14" key="1">
    <citation type="submission" date="2019-06" db="EMBL/GenBank/DDBJ databases">
        <authorList>
            <person name="Murdoch R.W."/>
            <person name="Fathepure B."/>
        </authorList>
    </citation>
    <scope>NUCLEOTIDE SEQUENCE</scope>
</reference>
<name>A0A5B8RCI5_9ZZZZ</name>
<dbReference type="InterPro" id="IPR036890">
    <property type="entry name" value="HATPase_C_sf"/>
</dbReference>
<dbReference type="SMART" id="SM01231">
    <property type="entry name" value="H-kinase_dim"/>
    <property type="match status" value="1"/>
</dbReference>
<dbReference type="PRINTS" id="PR00344">
    <property type="entry name" value="BCTRLSENSOR"/>
</dbReference>
<dbReference type="PROSITE" id="PS50894">
    <property type="entry name" value="HPT"/>
    <property type="match status" value="1"/>
</dbReference>
<feature type="domain" description="CheW-like" evidence="12">
    <location>
        <begin position="504"/>
        <end position="641"/>
    </location>
</feature>
<dbReference type="SMART" id="SM00387">
    <property type="entry name" value="HATPase_c"/>
    <property type="match status" value="1"/>
</dbReference>
<dbReference type="InterPro" id="IPR036061">
    <property type="entry name" value="CheW-like_dom_sf"/>
</dbReference>
<gene>
    <name evidence="14" type="primary">cheA</name>
    <name evidence="14" type="ORF">KBTEX_01503</name>
</gene>
<evidence type="ECO:0000259" key="12">
    <source>
        <dbReference type="PROSITE" id="PS50851"/>
    </source>
</evidence>
<dbReference type="SMART" id="SM00260">
    <property type="entry name" value="CheW"/>
    <property type="match status" value="1"/>
</dbReference>
<dbReference type="SUPFAM" id="SSF47384">
    <property type="entry name" value="Homodimeric domain of signal transducing histidine kinase"/>
    <property type="match status" value="1"/>
</dbReference>
<dbReference type="SUPFAM" id="SSF47226">
    <property type="entry name" value="Histidine-containing phosphotransfer domain, HPT domain"/>
    <property type="match status" value="1"/>
</dbReference>
<evidence type="ECO:0000256" key="3">
    <source>
        <dbReference type="ARBA" id="ARBA00021495"/>
    </source>
</evidence>
<evidence type="ECO:0000256" key="4">
    <source>
        <dbReference type="ARBA" id="ARBA00022500"/>
    </source>
</evidence>
<dbReference type="SUPFAM" id="SSF50341">
    <property type="entry name" value="CheW-like"/>
    <property type="match status" value="1"/>
</dbReference>
<dbReference type="InterPro" id="IPR004105">
    <property type="entry name" value="CheA-like_dim"/>
</dbReference>
<evidence type="ECO:0000256" key="10">
    <source>
        <dbReference type="ARBA" id="ARBA00023012"/>
    </source>
</evidence>
<dbReference type="InterPro" id="IPR002545">
    <property type="entry name" value="CheW-lke_dom"/>
</dbReference>
<dbReference type="GO" id="GO:0000155">
    <property type="term" value="F:phosphorelay sensor kinase activity"/>
    <property type="evidence" value="ECO:0007669"/>
    <property type="project" value="InterPro"/>
</dbReference>
<dbReference type="FunFam" id="3.30.565.10:FF:000016">
    <property type="entry name" value="Chemotaxis protein CheA, putative"/>
    <property type="match status" value="1"/>
</dbReference>
<organism evidence="14">
    <name type="scientific">uncultured organism</name>
    <dbReference type="NCBI Taxonomy" id="155900"/>
    <lineage>
        <taxon>unclassified sequences</taxon>
        <taxon>environmental samples</taxon>
    </lineage>
</organism>
<evidence type="ECO:0000256" key="1">
    <source>
        <dbReference type="ARBA" id="ARBA00000085"/>
    </source>
</evidence>
<dbReference type="InterPro" id="IPR004358">
    <property type="entry name" value="Sig_transdc_His_kin-like_C"/>
</dbReference>
<evidence type="ECO:0000259" key="11">
    <source>
        <dbReference type="PROSITE" id="PS50109"/>
    </source>
</evidence>
<keyword evidence="10" id="KW-0902">Two-component regulatory system</keyword>
<protein>
    <recommendedName>
        <fullName evidence="3">Chemotaxis protein CheA</fullName>
        <ecNumber evidence="2">2.7.13.3</ecNumber>
    </recommendedName>
</protein>
<dbReference type="Pfam" id="PF02518">
    <property type="entry name" value="HATPase_c"/>
    <property type="match status" value="1"/>
</dbReference>
<dbReference type="Gene3D" id="1.10.287.560">
    <property type="entry name" value="Histidine kinase CheA-like, homodimeric domain"/>
    <property type="match status" value="1"/>
</dbReference>
<dbReference type="PROSITE" id="PS50851">
    <property type="entry name" value="CHEW"/>
    <property type="match status" value="1"/>
</dbReference>
<evidence type="ECO:0000313" key="14">
    <source>
        <dbReference type="EMBL" id="QEA05184.1"/>
    </source>
</evidence>
<dbReference type="PROSITE" id="PS50109">
    <property type="entry name" value="HIS_KIN"/>
    <property type="match status" value="1"/>
</dbReference>
<dbReference type="GO" id="GO:0005524">
    <property type="term" value="F:ATP binding"/>
    <property type="evidence" value="ECO:0007669"/>
    <property type="project" value="UniProtKB-KW"/>
</dbReference>
<dbReference type="SUPFAM" id="SSF55874">
    <property type="entry name" value="ATPase domain of HSP90 chaperone/DNA topoisomerase II/histidine kinase"/>
    <property type="match status" value="1"/>
</dbReference>
<keyword evidence="9" id="KW-0067">ATP-binding</keyword>
<dbReference type="InterPro" id="IPR036097">
    <property type="entry name" value="HisK_dim/P_sf"/>
</dbReference>
<dbReference type="InterPro" id="IPR008207">
    <property type="entry name" value="Sig_transdc_His_kin_Hpt_dom"/>
</dbReference>
<evidence type="ECO:0000256" key="6">
    <source>
        <dbReference type="ARBA" id="ARBA00022679"/>
    </source>
</evidence>
<keyword evidence="5" id="KW-0597">Phosphoprotein</keyword>
<dbReference type="PANTHER" id="PTHR43395:SF10">
    <property type="entry name" value="CHEMOTAXIS PROTEIN CHEA"/>
    <property type="match status" value="1"/>
</dbReference>
<dbReference type="InterPro" id="IPR005467">
    <property type="entry name" value="His_kinase_dom"/>
</dbReference>
<dbReference type="InterPro" id="IPR036641">
    <property type="entry name" value="HPT_dom_sf"/>
</dbReference>
<sequence>MQDNEMLETFLAESRELLADMEEALLQLEERPDDPELPHRVFRAAHTIKGSAGLFAREAAVPFAHEMESVLGRVREHELSVDAELIAVLLECGDHLGTLCGIEGPAPDALRHRGDALVARLRHYLGEPAGVASAPAGAGTPEAVAGTAGEWTVSFRFEPDVLACGIDPLAFARHLGGLGTLRQVTPSWDDRCGLAALEPERCYLGLSVVLDAQTTAAALEDVFEFVREDVDLTITPPSAPDTEVSESPVQGGREPAAAAAATAQPAVSFLRVRSDKLDALVDLVGELVVASAAVATEGRAAGGRLAESSEILSGLVEQLREVSLSVRTVPVGETFRRFQRIVRDTGRQLGKDIELVIEGGDTELDKTVVERIVDPLTHLVRNAVDHGIEDAGRRRAAGKPAVGRVRLNAYHEAGHVVLEIEDDGAGMDPERVRARAEARGLVEPGTEIDERAMLQVIFEPGFSTADRVSDVSGRGVGMDVVRRNIEALRGTIELDTTPGAGTRFRIRLPLTLAIIDGFLLEVAGTPYVLPLDAVVECVELPGGHRGEVLPLRGHALPLIALNRALGHTGPEARRRNVVVIRHEGALYGLVVDRLLGEHQTVLKPLGRVFDRLECVSGATVLGSGEVALILDVARVTAQAIAREELAWAG</sequence>
<dbReference type="InterPro" id="IPR003594">
    <property type="entry name" value="HATPase_dom"/>
</dbReference>
<dbReference type="Pfam" id="PF02895">
    <property type="entry name" value="H-kinase_dim"/>
    <property type="match status" value="1"/>
</dbReference>
<keyword evidence="6 14" id="KW-0808">Transferase</keyword>
<evidence type="ECO:0000256" key="5">
    <source>
        <dbReference type="ARBA" id="ARBA00022553"/>
    </source>
</evidence>
<dbReference type="Gene3D" id="3.30.565.10">
    <property type="entry name" value="Histidine kinase-like ATPase, C-terminal domain"/>
    <property type="match status" value="1"/>
</dbReference>
<dbReference type="InterPro" id="IPR037006">
    <property type="entry name" value="CheA-like_homodim_sf"/>
</dbReference>
<dbReference type="Pfam" id="PF01584">
    <property type="entry name" value="CheW"/>
    <property type="match status" value="1"/>
</dbReference>
<dbReference type="SMART" id="SM00073">
    <property type="entry name" value="HPT"/>
    <property type="match status" value="1"/>
</dbReference>
<evidence type="ECO:0000259" key="13">
    <source>
        <dbReference type="PROSITE" id="PS50894"/>
    </source>
</evidence>
<dbReference type="EC" id="2.7.13.3" evidence="2"/>
<evidence type="ECO:0000256" key="9">
    <source>
        <dbReference type="ARBA" id="ARBA00022840"/>
    </source>
</evidence>
<comment type="catalytic activity">
    <reaction evidence="1">
        <text>ATP + protein L-histidine = ADP + protein N-phospho-L-histidine.</text>
        <dbReference type="EC" id="2.7.13.3"/>
    </reaction>
</comment>
<dbReference type="Gene3D" id="2.30.30.40">
    <property type="entry name" value="SH3 Domains"/>
    <property type="match status" value="1"/>
</dbReference>
<feature type="domain" description="HPt" evidence="13">
    <location>
        <begin position="1"/>
        <end position="103"/>
    </location>
</feature>
<dbReference type="Gene3D" id="1.20.120.160">
    <property type="entry name" value="HPT domain"/>
    <property type="match status" value="1"/>
</dbReference>
<dbReference type="GO" id="GO:0006935">
    <property type="term" value="P:chemotaxis"/>
    <property type="evidence" value="ECO:0007669"/>
    <property type="project" value="UniProtKB-KW"/>
</dbReference>
<feature type="domain" description="Histidine kinase" evidence="11">
    <location>
        <begin position="305"/>
        <end position="512"/>
    </location>
</feature>
<dbReference type="PANTHER" id="PTHR43395">
    <property type="entry name" value="SENSOR HISTIDINE KINASE CHEA"/>
    <property type="match status" value="1"/>
</dbReference>
<evidence type="ECO:0000256" key="2">
    <source>
        <dbReference type="ARBA" id="ARBA00012438"/>
    </source>
</evidence>
<evidence type="ECO:0000256" key="8">
    <source>
        <dbReference type="ARBA" id="ARBA00022777"/>
    </source>
</evidence>
<dbReference type="AlphaFoldDB" id="A0A5B8RCI5"/>
<accession>A0A5B8RCI5</accession>
<proteinExistence type="predicted"/>
<dbReference type="InterPro" id="IPR051315">
    <property type="entry name" value="Bact_Chemotaxis_CheA"/>
</dbReference>
<dbReference type="EMBL" id="MN079096">
    <property type="protein sequence ID" value="QEA05184.1"/>
    <property type="molecule type" value="Genomic_DNA"/>
</dbReference>
<dbReference type="Pfam" id="PF01627">
    <property type="entry name" value="Hpt"/>
    <property type="match status" value="1"/>
</dbReference>
<keyword evidence="7" id="KW-0547">Nucleotide-binding</keyword>
<dbReference type="CDD" id="cd00088">
    <property type="entry name" value="HPT"/>
    <property type="match status" value="1"/>
</dbReference>
<evidence type="ECO:0000256" key="7">
    <source>
        <dbReference type="ARBA" id="ARBA00022741"/>
    </source>
</evidence>
<keyword evidence="8" id="KW-0418">Kinase</keyword>
<keyword evidence="4" id="KW-0145">Chemotaxis</keyword>